<dbReference type="AlphaFoldDB" id="A0AA39FCB9"/>
<dbReference type="FunFam" id="3.30.110.20:FF:000002">
    <property type="entry name" value="Ribonuclease P protein subunit p20"/>
    <property type="match status" value="1"/>
</dbReference>
<dbReference type="PANTHER" id="PTHR15314">
    <property type="entry name" value="RIBONUCLEASE P PROTEIN SUBUNIT P20"/>
    <property type="match status" value="1"/>
</dbReference>
<evidence type="ECO:0000256" key="6">
    <source>
        <dbReference type="ARBA" id="ARBA00022694"/>
    </source>
</evidence>
<comment type="subcellular location">
    <subcellularLocation>
        <location evidence="1">Cytoplasmic granule</location>
    </subcellularLocation>
    <subcellularLocation>
        <location evidence="2">Nucleus</location>
        <location evidence="2">Nucleolus</location>
    </subcellularLocation>
</comment>
<keyword evidence="6" id="KW-0819">tRNA processing</keyword>
<dbReference type="InterPro" id="IPR036882">
    <property type="entry name" value="Alba-like_dom_sf"/>
</dbReference>
<dbReference type="Pfam" id="PF12328">
    <property type="entry name" value="Rpp20"/>
    <property type="match status" value="1"/>
</dbReference>
<accession>A0AA39FCB9</accession>
<keyword evidence="7" id="KW-0539">Nucleus</keyword>
<reference evidence="11" key="2">
    <citation type="submission" date="2023-03" db="EMBL/GenBank/DDBJ databases">
        <authorList>
            <person name="Inwood S.N."/>
            <person name="Skelly J.G."/>
            <person name="Guhlin J."/>
            <person name="Harrop T.W.R."/>
            <person name="Goldson S.G."/>
            <person name="Dearden P.K."/>
        </authorList>
    </citation>
    <scope>NUCLEOTIDE SEQUENCE</scope>
    <source>
        <strain evidence="11">Lincoln</strain>
        <tissue evidence="11">Whole body</tissue>
    </source>
</reference>
<evidence type="ECO:0000256" key="8">
    <source>
        <dbReference type="ARBA" id="ARBA00053284"/>
    </source>
</evidence>
<dbReference type="EMBL" id="JAQQBR010001832">
    <property type="protein sequence ID" value="KAK0166895.1"/>
    <property type="molecule type" value="Genomic_DNA"/>
</dbReference>
<dbReference type="Proteomes" id="UP001168972">
    <property type="component" value="Unassembled WGS sequence"/>
</dbReference>
<dbReference type="GO" id="GO:0003676">
    <property type="term" value="F:nucleic acid binding"/>
    <property type="evidence" value="ECO:0007669"/>
    <property type="project" value="InterPro"/>
</dbReference>
<comment type="caution">
    <text evidence="11">The sequence shown here is derived from an EMBL/GenBank/DDBJ whole genome shotgun (WGS) entry which is preliminary data.</text>
</comment>
<evidence type="ECO:0000256" key="10">
    <source>
        <dbReference type="ARBA" id="ARBA00068472"/>
    </source>
</evidence>
<dbReference type="InterPro" id="IPR014612">
    <property type="entry name" value="Pop7/Rpp20"/>
</dbReference>
<proteinExistence type="inferred from homology"/>
<evidence type="ECO:0000256" key="7">
    <source>
        <dbReference type="ARBA" id="ARBA00023242"/>
    </source>
</evidence>
<dbReference type="PANTHER" id="PTHR15314:SF1">
    <property type="entry name" value="RIBONUCLEASE P PROTEIN SUBUNIT P20"/>
    <property type="match status" value="1"/>
</dbReference>
<comment type="function">
    <text evidence="8">Component of ribonuclease P, a ribonucleoprotein complex that generates mature tRNA molecules by cleaving their 5'-ends. Also a component of the MRP ribonuclease complex, which cleaves pre-rRNA sequences.</text>
</comment>
<evidence type="ECO:0000313" key="11">
    <source>
        <dbReference type="EMBL" id="KAK0166895.1"/>
    </source>
</evidence>
<evidence type="ECO:0000256" key="3">
    <source>
        <dbReference type="ARBA" id="ARBA00008018"/>
    </source>
</evidence>
<evidence type="ECO:0000256" key="9">
    <source>
        <dbReference type="ARBA" id="ARBA00064615"/>
    </source>
</evidence>
<organism evidence="11 12">
    <name type="scientific">Microctonus hyperodae</name>
    <name type="common">Parasitoid wasp</name>
    <dbReference type="NCBI Taxonomy" id="165561"/>
    <lineage>
        <taxon>Eukaryota</taxon>
        <taxon>Metazoa</taxon>
        <taxon>Ecdysozoa</taxon>
        <taxon>Arthropoda</taxon>
        <taxon>Hexapoda</taxon>
        <taxon>Insecta</taxon>
        <taxon>Pterygota</taxon>
        <taxon>Neoptera</taxon>
        <taxon>Endopterygota</taxon>
        <taxon>Hymenoptera</taxon>
        <taxon>Apocrita</taxon>
        <taxon>Ichneumonoidea</taxon>
        <taxon>Braconidae</taxon>
        <taxon>Euphorinae</taxon>
        <taxon>Microctonus</taxon>
    </lineage>
</organism>
<keyword evidence="5" id="KW-0698">rRNA processing</keyword>
<evidence type="ECO:0000256" key="2">
    <source>
        <dbReference type="ARBA" id="ARBA00004604"/>
    </source>
</evidence>
<reference evidence="11" key="1">
    <citation type="journal article" date="2023" name="bioRxiv">
        <title>Scaffold-level genome assemblies of two parasitoid biocontrol wasps reveal the parthenogenesis mechanism and an associated novel virus.</title>
        <authorList>
            <person name="Inwood S."/>
            <person name="Skelly J."/>
            <person name="Guhlin J."/>
            <person name="Harrop T."/>
            <person name="Goldson S."/>
            <person name="Dearden P."/>
        </authorList>
    </citation>
    <scope>NUCLEOTIDE SEQUENCE</scope>
    <source>
        <strain evidence="11">Lincoln</strain>
        <tissue evidence="11">Whole body</tissue>
    </source>
</reference>
<dbReference type="SUPFAM" id="SSF82704">
    <property type="entry name" value="AlbA-like"/>
    <property type="match status" value="1"/>
</dbReference>
<sequence length="152" mass="17229">MAEKISRGKLDNCQKTFSNELTATKLISQHHVKQRRIPVYNSKTKKNIYVTHKGSFKAQLNRCEKCLNSDESEITIHGLGAAANRAQKLALQLQKNHNDMLDLDITTSIVELIDDIEPSDDEKDCEINSRQKSATHVRVSRKVKIGPLKYAK</sequence>
<dbReference type="Gene3D" id="3.30.110.20">
    <property type="entry name" value="Alba-like domain"/>
    <property type="match status" value="1"/>
</dbReference>
<name>A0AA39FCB9_MICHY</name>
<evidence type="ECO:0000256" key="4">
    <source>
        <dbReference type="ARBA" id="ARBA00022490"/>
    </source>
</evidence>
<protein>
    <recommendedName>
        <fullName evidence="10">Ribonuclease P protein subunit p20</fullName>
    </recommendedName>
</protein>
<evidence type="ECO:0000256" key="5">
    <source>
        <dbReference type="ARBA" id="ARBA00022552"/>
    </source>
</evidence>
<dbReference type="GO" id="GO:0005655">
    <property type="term" value="C:nucleolar ribonuclease P complex"/>
    <property type="evidence" value="ECO:0007669"/>
    <property type="project" value="InterPro"/>
</dbReference>
<gene>
    <name evidence="11" type="ORF">PV327_004366</name>
</gene>
<dbReference type="GO" id="GO:0001682">
    <property type="term" value="P:tRNA 5'-leader removal"/>
    <property type="evidence" value="ECO:0007669"/>
    <property type="project" value="InterPro"/>
</dbReference>
<dbReference type="GO" id="GO:0006364">
    <property type="term" value="P:rRNA processing"/>
    <property type="evidence" value="ECO:0007669"/>
    <property type="project" value="UniProtKB-KW"/>
</dbReference>
<keyword evidence="12" id="KW-1185">Reference proteome</keyword>
<dbReference type="GO" id="GO:0000172">
    <property type="term" value="C:ribonuclease MRP complex"/>
    <property type="evidence" value="ECO:0007669"/>
    <property type="project" value="InterPro"/>
</dbReference>
<comment type="similarity">
    <text evidence="3">Belongs to the histone-like Alba family.</text>
</comment>
<comment type="subunit">
    <text evidence="9">Component of nuclear RNase P and RNase MRP complexes. RNase P consists of a catalytic RNA moiety and 10 different protein chains; POP1, POP4, POP5, POP7, RPP14, RPP21, RPP25, RPP30, RPP38 and RPP40. Within the RNase P complex, POP1, POP7 and RPP25 form the 'finger' subcomplex, POP5, RPP14, RPP40 and homodimeric RPP30 form the 'palm' subcomplex, and RPP21, POP4 and RPP38 form the 'wrist' subcomplex. All subunits of the RNase P complex interact with the catalytic RNA. Several subunits of RNase P are also part of the RNase MRP complex. RNase MRP consists of a catalytic RNA moiety and about 8 protein subunits; POP1, POP7, RPP25, RPP30, RPP38, RPP40 and possibly also POP4 and POP5. Interacts with SMN1. POP7 forms a heterodimer with RPP25 that binds to the P3 stem loop of the catalytic RNA.</text>
</comment>
<keyword evidence="4" id="KW-0963">Cytoplasm</keyword>
<evidence type="ECO:0000313" key="12">
    <source>
        <dbReference type="Proteomes" id="UP001168972"/>
    </source>
</evidence>
<evidence type="ECO:0000256" key="1">
    <source>
        <dbReference type="ARBA" id="ARBA00004463"/>
    </source>
</evidence>